<dbReference type="OrthoDB" id="10256524at2759"/>
<comment type="similarity">
    <text evidence="1 9 10">Belongs to the peptidase S8 family.</text>
</comment>
<dbReference type="InterPro" id="IPR022398">
    <property type="entry name" value="Peptidase_S8_His-AS"/>
</dbReference>
<evidence type="ECO:0000259" key="12">
    <source>
        <dbReference type="Pfam" id="PF00082"/>
    </source>
</evidence>
<dbReference type="Pfam" id="PF06280">
    <property type="entry name" value="fn3_5"/>
    <property type="match status" value="1"/>
</dbReference>
<dbReference type="PANTHER" id="PTHR43806:SF11">
    <property type="entry name" value="CEREVISIN-RELATED"/>
    <property type="match status" value="1"/>
</dbReference>
<feature type="chain" id="PRO_5016719134" description="Peptidase S8/S53 domain-containing protein" evidence="11">
    <location>
        <begin position="19"/>
        <end position="823"/>
    </location>
</feature>
<dbReference type="SUPFAM" id="SSF52743">
    <property type="entry name" value="Subtilisin-like"/>
    <property type="match status" value="1"/>
</dbReference>
<comment type="caution">
    <text evidence="15">The sequence shown here is derived from an EMBL/GenBank/DDBJ whole genome shotgun (WGS) entry which is preliminary data.</text>
</comment>
<dbReference type="InterPro" id="IPR000209">
    <property type="entry name" value="Peptidase_S8/S53_dom"/>
</dbReference>
<evidence type="ECO:0000256" key="9">
    <source>
        <dbReference type="PROSITE-ProRule" id="PRU01240"/>
    </source>
</evidence>
<dbReference type="InterPro" id="IPR036852">
    <property type="entry name" value="Peptidase_S8/S53_dom_sf"/>
</dbReference>
<keyword evidence="2" id="KW-0134">Cell wall</keyword>
<dbReference type="EMBL" id="PJQM01000376">
    <property type="protein sequence ID" value="RCI05488.1"/>
    <property type="molecule type" value="Genomic_DNA"/>
</dbReference>
<sequence length="823" mass="91036">MYCFILLLFVLFCTTAQTISFIIEYRQEDYLVIQHYINAQQYQVHHIFNSTLLYGMSFSLKDNRQTVSHPAIQKIYPVSEIPRPQWRSDNQTTTIPFVNKDTQIYDVYRELNITGQGILIGVLDSGIDYHHTAFGQKIKVGKNLVPPSTDLKFGLTPLGEDDPFDPCTTGDAGHGTHVAGIIAGYDPEKNFRGIAPDASLGIYRIFSCAGGATEDTVIKAMEMAYKAGCKIINLSLGVENGWSEDAMAVVAERLSNEGVIVIGVAGNQGEKDVVAAASIENSFYLTDVINLNIFEKESFFYVKSSNTTTFPDGILAPVLNNQTALTGCQNENIHSLDNIKGNIMLVQRGHCTFDEKLATAKKVGATGLLYYDPDTSAQSIVFAKTSNDSLPCAGIEFTLAQRIIEYFKHNTKPVHVVFPMDPQVIFPNIAGQISRFSSTGPSYELELKPTITGIGGGVYSTLPLHISDGWGIRSGTSMAAPHVSGTIALLIDYYSKRGMNVTSTYIMEQLQNHAKVIKSTKDIPEHPVIQGAGFIQPLDAIHSKLHVSPAHISFNDTASLTEYKTHRLQLTNTYSRTIAVSLDNMPSQSIQPYANLSSFTPLEPVMRNGSITVNLEFSTPKITIPSGSTATVDVKVILPTALSHYHYHMYGGYIAIKHNLDDYSTTVPYFGVLGNMTDLPVFDKGFPYLTSSTNATIRPTDPQATFHYYRSTKSRPTIVVRLLSGCARLEVKLYDAKQRSFVGDITGSPWTYNQRNTLANEKYSSAIEWDGKISGQTHPVADGTYFFHIRALKHFGHTDNLKHWEEWTSAAIVVNNKKELFII</sequence>
<dbReference type="Gene3D" id="3.40.50.200">
    <property type="entry name" value="Peptidase S8/S53 domain"/>
    <property type="match status" value="1"/>
</dbReference>
<keyword evidence="4 9" id="KW-0645">Protease</keyword>
<dbReference type="PRINTS" id="PR00723">
    <property type="entry name" value="SUBTILISIN"/>
</dbReference>
<dbReference type="SUPFAM" id="SSF52025">
    <property type="entry name" value="PA domain"/>
    <property type="match status" value="1"/>
</dbReference>
<feature type="active site" description="Charge relay system" evidence="8 9">
    <location>
        <position position="124"/>
    </location>
</feature>
<evidence type="ECO:0000256" key="5">
    <source>
        <dbReference type="ARBA" id="ARBA00022729"/>
    </source>
</evidence>
<dbReference type="STRING" id="4846.A0A367KTG1"/>
<dbReference type="PROSITE" id="PS51892">
    <property type="entry name" value="SUBTILASE"/>
    <property type="match status" value="1"/>
</dbReference>
<organism evidence="15 16">
    <name type="scientific">Rhizopus stolonifer</name>
    <name type="common">Rhizopus nigricans</name>
    <dbReference type="NCBI Taxonomy" id="4846"/>
    <lineage>
        <taxon>Eukaryota</taxon>
        <taxon>Fungi</taxon>
        <taxon>Fungi incertae sedis</taxon>
        <taxon>Mucoromycota</taxon>
        <taxon>Mucoromycotina</taxon>
        <taxon>Mucoromycetes</taxon>
        <taxon>Mucorales</taxon>
        <taxon>Mucorineae</taxon>
        <taxon>Rhizopodaceae</taxon>
        <taxon>Rhizopus</taxon>
    </lineage>
</organism>
<dbReference type="PROSITE" id="PS00137">
    <property type="entry name" value="SUBTILASE_HIS"/>
    <property type="match status" value="1"/>
</dbReference>
<dbReference type="PROSITE" id="PS00136">
    <property type="entry name" value="SUBTILASE_ASP"/>
    <property type="match status" value="1"/>
</dbReference>
<dbReference type="PANTHER" id="PTHR43806">
    <property type="entry name" value="PEPTIDASE S8"/>
    <property type="match status" value="1"/>
</dbReference>
<dbReference type="InterPro" id="IPR015500">
    <property type="entry name" value="Peptidase_S8_subtilisin-rel"/>
</dbReference>
<evidence type="ECO:0000313" key="15">
    <source>
        <dbReference type="EMBL" id="RCI05488.1"/>
    </source>
</evidence>
<keyword evidence="16" id="KW-1185">Reference proteome</keyword>
<gene>
    <name evidence="15" type="ORF">CU098_011139</name>
</gene>
<evidence type="ECO:0000256" key="2">
    <source>
        <dbReference type="ARBA" id="ARBA00022512"/>
    </source>
</evidence>
<feature type="domain" description="PA" evidence="13">
    <location>
        <begin position="324"/>
        <end position="402"/>
    </location>
</feature>
<dbReference type="InterPro" id="IPR050131">
    <property type="entry name" value="Peptidase_S8_subtilisin-like"/>
</dbReference>
<keyword evidence="5 11" id="KW-0732">Signal</keyword>
<dbReference type="InterPro" id="IPR003137">
    <property type="entry name" value="PA_domain"/>
</dbReference>
<keyword evidence="6 9" id="KW-0378">Hydrolase</keyword>
<dbReference type="InterPro" id="IPR023827">
    <property type="entry name" value="Peptidase_S8_Asp-AS"/>
</dbReference>
<evidence type="ECO:0000256" key="8">
    <source>
        <dbReference type="PIRSR" id="PIRSR615500-1"/>
    </source>
</evidence>
<dbReference type="GO" id="GO:0016020">
    <property type="term" value="C:membrane"/>
    <property type="evidence" value="ECO:0007669"/>
    <property type="project" value="InterPro"/>
</dbReference>
<feature type="active site" description="Charge relay system" evidence="8 9">
    <location>
        <position position="174"/>
    </location>
</feature>
<feature type="domain" description="Peptidase S8/S53" evidence="12">
    <location>
        <begin position="115"/>
        <end position="501"/>
    </location>
</feature>
<evidence type="ECO:0000313" key="16">
    <source>
        <dbReference type="Proteomes" id="UP000253551"/>
    </source>
</evidence>
<name>A0A367KTG1_RHIST</name>
<evidence type="ECO:0008006" key="17">
    <source>
        <dbReference type="Google" id="ProtNLM"/>
    </source>
</evidence>
<dbReference type="Pfam" id="PF02225">
    <property type="entry name" value="PA"/>
    <property type="match status" value="1"/>
</dbReference>
<feature type="active site" description="Charge relay system" evidence="8 9">
    <location>
        <position position="477"/>
    </location>
</feature>
<evidence type="ECO:0000256" key="4">
    <source>
        <dbReference type="ARBA" id="ARBA00022670"/>
    </source>
</evidence>
<dbReference type="InterPro" id="IPR010435">
    <property type="entry name" value="C5a/SBT2-like_Fn3"/>
</dbReference>
<dbReference type="InterPro" id="IPR023828">
    <property type="entry name" value="Peptidase_S8_Ser-AS"/>
</dbReference>
<evidence type="ECO:0000259" key="13">
    <source>
        <dbReference type="Pfam" id="PF02225"/>
    </source>
</evidence>
<evidence type="ECO:0000256" key="1">
    <source>
        <dbReference type="ARBA" id="ARBA00011073"/>
    </source>
</evidence>
<dbReference type="InterPro" id="IPR046450">
    <property type="entry name" value="PA_dom_sf"/>
</dbReference>
<evidence type="ECO:0000256" key="3">
    <source>
        <dbReference type="ARBA" id="ARBA00022525"/>
    </source>
</evidence>
<evidence type="ECO:0000259" key="14">
    <source>
        <dbReference type="Pfam" id="PF06280"/>
    </source>
</evidence>
<keyword evidence="7 9" id="KW-0720">Serine protease</keyword>
<dbReference type="GO" id="GO:0004252">
    <property type="term" value="F:serine-type endopeptidase activity"/>
    <property type="evidence" value="ECO:0007669"/>
    <property type="project" value="UniProtKB-UniRule"/>
</dbReference>
<dbReference type="Pfam" id="PF00082">
    <property type="entry name" value="Peptidase_S8"/>
    <property type="match status" value="1"/>
</dbReference>
<reference evidence="15 16" key="1">
    <citation type="journal article" date="2018" name="G3 (Bethesda)">
        <title>Phylogenetic and Phylogenomic Definition of Rhizopus Species.</title>
        <authorList>
            <person name="Gryganskyi A.P."/>
            <person name="Golan J."/>
            <person name="Dolatabadi S."/>
            <person name="Mondo S."/>
            <person name="Robb S."/>
            <person name="Idnurm A."/>
            <person name="Muszewska A."/>
            <person name="Steczkiewicz K."/>
            <person name="Masonjones S."/>
            <person name="Liao H.L."/>
            <person name="Gajdeczka M.T."/>
            <person name="Anike F."/>
            <person name="Vuek A."/>
            <person name="Anishchenko I.M."/>
            <person name="Voigt K."/>
            <person name="de Hoog G.S."/>
            <person name="Smith M.E."/>
            <person name="Heitman J."/>
            <person name="Vilgalys R."/>
            <person name="Stajich J.E."/>
        </authorList>
    </citation>
    <scope>NUCLEOTIDE SEQUENCE [LARGE SCALE GENOMIC DNA]</scope>
    <source>
        <strain evidence="15 16">LSU 92-RS-03</strain>
    </source>
</reference>
<accession>A0A367KTG1</accession>
<feature type="domain" description="C5a peptidase/Subtilisin-like protease SBT2-like Fn3-like" evidence="14">
    <location>
        <begin position="552"/>
        <end position="669"/>
    </location>
</feature>
<dbReference type="Proteomes" id="UP000253551">
    <property type="component" value="Unassembled WGS sequence"/>
</dbReference>
<keyword evidence="3" id="KW-0964">Secreted</keyword>
<evidence type="ECO:0000256" key="11">
    <source>
        <dbReference type="SAM" id="SignalP"/>
    </source>
</evidence>
<dbReference type="Gene3D" id="3.50.30.30">
    <property type="match status" value="1"/>
</dbReference>
<protein>
    <recommendedName>
        <fullName evidence="17">Peptidase S8/S53 domain-containing protein</fullName>
    </recommendedName>
</protein>
<evidence type="ECO:0000256" key="7">
    <source>
        <dbReference type="ARBA" id="ARBA00022825"/>
    </source>
</evidence>
<dbReference type="GO" id="GO:0006508">
    <property type="term" value="P:proteolysis"/>
    <property type="evidence" value="ECO:0007669"/>
    <property type="project" value="UniProtKB-KW"/>
</dbReference>
<feature type="signal peptide" evidence="11">
    <location>
        <begin position="1"/>
        <end position="18"/>
    </location>
</feature>
<proteinExistence type="inferred from homology"/>
<dbReference type="PROSITE" id="PS00138">
    <property type="entry name" value="SUBTILASE_SER"/>
    <property type="match status" value="1"/>
</dbReference>
<evidence type="ECO:0000256" key="6">
    <source>
        <dbReference type="ARBA" id="ARBA00022801"/>
    </source>
</evidence>
<evidence type="ECO:0000256" key="10">
    <source>
        <dbReference type="RuleBase" id="RU003355"/>
    </source>
</evidence>
<dbReference type="AlphaFoldDB" id="A0A367KTG1"/>